<organism evidence="2 3">
    <name type="scientific">Aspergillus tamarii</name>
    <dbReference type="NCBI Taxonomy" id="41984"/>
    <lineage>
        <taxon>Eukaryota</taxon>
        <taxon>Fungi</taxon>
        <taxon>Dikarya</taxon>
        <taxon>Ascomycota</taxon>
        <taxon>Pezizomycotina</taxon>
        <taxon>Eurotiomycetes</taxon>
        <taxon>Eurotiomycetidae</taxon>
        <taxon>Eurotiales</taxon>
        <taxon>Aspergillaceae</taxon>
        <taxon>Aspergillus</taxon>
        <taxon>Aspergillus subgen. Circumdati</taxon>
    </lineage>
</organism>
<keyword evidence="1" id="KW-0472">Membrane</keyword>
<keyword evidence="1" id="KW-0812">Transmembrane</keyword>
<evidence type="ECO:0000256" key="1">
    <source>
        <dbReference type="SAM" id="Phobius"/>
    </source>
</evidence>
<sequence length="89" mass="10267">MPVNVPTAPLKSQYQCYFSIVCPNNLRIYCSTGNLLTGKVVGYAYSIIQSISLIMIWYHDVNYTSRRDFHIWIDNIPFTQAYLLLASQL</sequence>
<accession>A0A5N6VBI3</accession>
<dbReference type="AlphaFoldDB" id="A0A5N6VBI3"/>
<feature type="transmembrane region" description="Helical" evidence="1">
    <location>
        <begin position="40"/>
        <end position="58"/>
    </location>
</feature>
<reference evidence="2 3" key="1">
    <citation type="submission" date="2019-04" db="EMBL/GenBank/DDBJ databases">
        <title>Friends and foes A comparative genomics study of 23 Aspergillus species from section Flavi.</title>
        <authorList>
            <consortium name="DOE Joint Genome Institute"/>
            <person name="Kjaerbolling I."/>
            <person name="Vesth T."/>
            <person name="Frisvad J.C."/>
            <person name="Nybo J.L."/>
            <person name="Theobald S."/>
            <person name="Kildgaard S."/>
            <person name="Isbrandt T."/>
            <person name="Kuo A."/>
            <person name="Sato A."/>
            <person name="Lyhne E.K."/>
            <person name="Kogle M.E."/>
            <person name="Wiebenga A."/>
            <person name="Kun R.S."/>
            <person name="Lubbers R.J."/>
            <person name="Makela M.R."/>
            <person name="Barry K."/>
            <person name="Chovatia M."/>
            <person name="Clum A."/>
            <person name="Daum C."/>
            <person name="Haridas S."/>
            <person name="He G."/>
            <person name="LaButti K."/>
            <person name="Lipzen A."/>
            <person name="Mondo S."/>
            <person name="Riley R."/>
            <person name="Salamov A."/>
            <person name="Simmons B.A."/>
            <person name="Magnuson J.K."/>
            <person name="Henrissat B."/>
            <person name="Mortensen U.H."/>
            <person name="Larsen T.O."/>
            <person name="Devries R.P."/>
            <person name="Grigoriev I.V."/>
            <person name="Machida M."/>
            <person name="Baker S.E."/>
            <person name="Andersen M.R."/>
        </authorList>
    </citation>
    <scope>NUCLEOTIDE SEQUENCE [LARGE SCALE GENOMIC DNA]</scope>
    <source>
        <strain evidence="2 3">CBS 117626</strain>
    </source>
</reference>
<name>A0A5N6VBI3_ASPTM</name>
<protein>
    <submittedName>
        <fullName evidence="2">Uncharacterized protein</fullName>
    </submittedName>
</protein>
<evidence type="ECO:0000313" key="3">
    <source>
        <dbReference type="Proteomes" id="UP000326950"/>
    </source>
</evidence>
<gene>
    <name evidence="2" type="ORF">BDV40DRAFT_98324</name>
</gene>
<evidence type="ECO:0000313" key="2">
    <source>
        <dbReference type="EMBL" id="KAE8168386.1"/>
    </source>
</evidence>
<keyword evidence="1" id="KW-1133">Transmembrane helix</keyword>
<dbReference type="EMBL" id="ML738586">
    <property type="protein sequence ID" value="KAE8168386.1"/>
    <property type="molecule type" value="Genomic_DNA"/>
</dbReference>
<keyword evidence="3" id="KW-1185">Reference proteome</keyword>
<proteinExistence type="predicted"/>
<dbReference type="Proteomes" id="UP000326950">
    <property type="component" value="Unassembled WGS sequence"/>
</dbReference>